<organism evidence="1 2">
    <name type="scientific">Rhizopus oryzae</name>
    <name type="common">Mucormycosis agent</name>
    <name type="synonym">Rhizopus arrhizus var. delemar</name>
    <dbReference type="NCBI Taxonomy" id="64495"/>
    <lineage>
        <taxon>Eukaryota</taxon>
        <taxon>Fungi</taxon>
        <taxon>Fungi incertae sedis</taxon>
        <taxon>Mucoromycota</taxon>
        <taxon>Mucoromycotina</taxon>
        <taxon>Mucoromycetes</taxon>
        <taxon>Mucorales</taxon>
        <taxon>Mucorineae</taxon>
        <taxon>Rhizopodaceae</taxon>
        <taxon>Rhizopus</taxon>
    </lineage>
</organism>
<comment type="caution">
    <text evidence="1">The sequence shown here is derived from an EMBL/GenBank/DDBJ whole genome shotgun (WGS) entry which is preliminary data.</text>
</comment>
<dbReference type="AlphaFoldDB" id="A0A9P7BL47"/>
<accession>A0A9P7BL47</accession>
<gene>
    <name evidence="1" type="ORF">G6F64_012827</name>
</gene>
<sequence length="227" mass="24976">MPGLAFLEQPVIGTQVSNVLITSCIRLDKKFPPSVGSNTLDFQLIDTQSSLTTKIYLDRECLEEGLAIVNAPDTSRISDTAILYQLRQIRSKFTAPSAFSLCRASGPLTTSHTNQPYTMFTLADYDIGHSSGMKLFNSIAFSVLKHGSNAQLNKNFVQELATVANGKIKRILQDVISMFGLDSQITILSNERLGKNLNSLADLLMPSLINANSFVAKEIIHTFDHFC</sequence>
<dbReference type="Proteomes" id="UP000716291">
    <property type="component" value="Unassembled WGS sequence"/>
</dbReference>
<proteinExistence type="predicted"/>
<reference evidence="1" key="1">
    <citation type="journal article" date="2020" name="Microb. Genom.">
        <title>Genetic diversity of clinical and environmental Mucorales isolates obtained from an investigation of mucormycosis cases among solid organ transplant recipients.</title>
        <authorList>
            <person name="Nguyen M.H."/>
            <person name="Kaul D."/>
            <person name="Muto C."/>
            <person name="Cheng S.J."/>
            <person name="Richter R.A."/>
            <person name="Bruno V.M."/>
            <person name="Liu G."/>
            <person name="Beyhan S."/>
            <person name="Sundermann A.J."/>
            <person name="Mounaud S."/>
            <person name="Pasculle A.W."/>
            <person name="Nierman W.C."/>
            <person name="Driscoll E."/>
            <person name="Cumbie R."/>
            <person name="Clancy C.J."/>
            <person name="Dupont C.L."/>
        </authorList>
    </citation>
    <scope>NUCLEOTIDE SEQUENCE</scope>
    <source>
        <strain evidence="1">GL11</strain>
    </source>
</reference>
<keyword evidence="2" id="KW-1185">Reference proteome</keyword>
<dbReference type="EMBL" id="JAANQT010004321">
    <property type="protein sequence ID" value="KAG1299564.1"/>
    <property type="molecule type" value="Genomic_DNA"/>
</dbReference>
<protein>
    <submittedName>
        <fullName evidence="1">Uncharacterized protein</fullName>
    </submittedName>
</protein>
<evidence type="ECO:0000313" key="2">
    <source>
        <dbReference type="Proteomes" id="UP000716291"/>
    </source>
</evidence>
<evidence type="ECO:0000313" key="1">
    <source>
        <dbReference type="EMBL" id="KAG1299564.1"/>
    </source>
</evidence>
<name>A0A9P7BL47_RHIOR</name>
<dbReference type="OrthoDB" id="2250876at2759"/>